<dbReference type="Gene3D" id="3.30.420.140">
    <property type="entry name" value="YqgF/RNase H-like domain"/>
    <property type="match status" value="1"/>
</dbReference>
<feature type="domain" description="S1 motif" evidence="1">
    <location>
        <begin position="655"/>
        <end position="724"/>
    </location>
</feature>
<dbReference type="Pfam" id="PF12836">
    <property type="entry name" value="HHH_3"/>
    <property type="match status" value="1"/>
</dbReference>
<evidence type="ECO:0000313" key="2">
    <source>
        <dbReference type="EMBL" id="MFD1465785.1"/>
    </source>
</evidence>
<dbReference type="SMART" id="SM00732">
    <property type="entry name" value="YqgFc"/>
    <property type="match status" value="1"/>
</dbReference>
<dbReference type="InterPro" id="IPR010994">
    <property type="entry name" value="RuvA_2-like"/>
</dbReference>
<proteinExistence type="predicted"/>
<evidence type="ECO:0000259" key="1">
    <source>
        <dbReference type="PROSITE" id="PS50126"/>
    </source>
</evidence>
<dbReference type="InterPro" id="IPR055179">
    <property type="entry name" value="Tex-like_central_region"/>
</dbReference>
<dbReference type="Gene3D" id="1.10.10.650">
    <property type="entry name" value="RuvA domain 2-like"/>
    <property type="match status" value="1"/>
</dbReference>
<sequence>MSEVVIDSKARQATQRELNLPSQAITAVLTMLGEGNTVPFIARYRKERTGSLDEVQIRAIEAEYQRVIALNKRKEDVTQTIEEQGKLTAELAAAIAHAAKIQQVEDLYLPYKQKRKSKATVARAAGLSPLAAAIKLQSNLSEVQWQQEAAKFVNDELDLPTTEEVWQGVHEILAEEIGDEADFRDWTRRYIQSEGHLVATVKDEEADTKGVYRNYYNFDEPLSKLVSHRVLAINRAEKENVLKVSIAVNSDNLLKRIETRVNLHRNPFASEQMNDAVQDAYKRFIGPAIEREIRASLKESADAQAISVFGENLKNLLLQPPLKGKVVLGFDPAYRTGCKLAIVDGTGKFLAKLVIYPHKPANAKLREQAMPIFIDFLEKYQVEMIAIGNGTASRESEQFVSAAIKQLSRPVYYVIVNEAGASVYSASDNARAEFPDLHVEERSAVSIARRLQDPLAELLKIDPQAVGVGQYQHDVSQKALTEQLDIVVEDVVNHVGVNLNTASVDLLQHISGLSTTISQNIVAYRNENGQFDQRKQLQKVPRLGPKTYQQAIGFLRIIDGKEPLDNTDIHPESYQIAGKLLAKLDLTKADLGTPELQSLSKLLNVEQLASEWDVGVATLKDIIEGLRKPGRDLRDNVAAPLLRQDVLSIEDLQPEMILQGTVRNVVDFGAFVDIGIKHDGLVHISELADHFVKNASAEVAVGDIVKVRILSVDLDRERVQLSMRGVSDD</sequence>
<dbReference type="SUPFAM" id="SSF47781">
    <property type="entry name" value="RuvA domain 2-like"/>
    <property type="match status" value="2"/>
</dbReference>
<accession>A0ABW4DM99</accession>
<dbReference type="SUPFAM" id="SSF50249">
    <property type="entry name" value="Nucleic acid-binding proteins"/>
    <property type="match status" value="1"/>
</dbReference>
<dbReference type="Gene3D" id="1.10.150.310">
    <property type="entry name" value="Tex RuvX-like domain-like"/>
    <property type="match status" value="1"/>
</dbReference>
<dbReference type="InterPro" id="IPR006641">
    <property type="entry name" value="YqgF/RNaseH-like_dom"/>
</dbReference>
<dbReference type="CDD" id="cd05685">
    <property type="entry name" value="S1_Tex"/>
    <property type="match status" value="1"/>
</dbReference>
<dbReference type="InterPro" id="IPR012340">
    <property type="entry name" value="NA-bd_OB-fold"/>
</dbReference>
<gene>
    <name evidence="2" type="ORF">ACFQ4L_06895</name>
</gene>
<dbReference type="PROSITE" id="PS50126">
    <property type="entry name" value="S1"/>
    <property type="match status" value="1"/>
</dbReference>
<dbReference type="PANTHER" id="PTHR10724">
    <property type="entry name" value="30S RIBOSOMAL PROTEIN S1"/>
    <property type="match status" value="1"/>
</dbReference>
<dbReference type="Pfam" id="PF22706">
    <property type="entry name" value="Tex_central_region"/>
    <property type="match status" value="1"/>
</dbReference>
<dbReference type="EMBL" id="JBHTOF010000082">
    <property type="protein sequence ID" value="MFD1465785.1"/>
    <property type="molecule type" value="Genomic_DNA"/>
</dbReference>
<dbReference type="SUPFAM" id="SSF158832">
    <property type="entry name" value="Tex N-terminal region-like"/>
    <property type="match status" value="1"/>
</dbReference>
<dbReference type="InterPro" id="IPR050437">
    <property type="entry name" value="Ribos_protein_bS1-like"/>
</dbReference>
<dbReference type="InterPro" id="IPR023323">
    <property type="entry name" value="Tex-like_dom_sf"/>
</dbReference>
<dbReference type="Pfam" id="PF00575">
    <property type="entry name" value="S1"/>
    <property type="match status" value="1"/>
</dbReference>
<dbReference type="Pfam" id="PF09371">
    <property type="entry name" value="Tex_N"/>
    <property type="match status" value="1"/>
</dbReference>
<dbReference type="SMART" id="SM00316">
    <property type="entry name" value="S1"/>
    <property type="match status" value="1"/>
</dbReference>
<dbReference type="Gene3D" id="1.10.3500.10">
    <property type="entry name" value="Tex N-terminal region-like"/>
    <property type="match status" value="1"/>
</dbReference>
<dbReference type="InterPro" id="IPR018974">
    <property type="entry name" value="Tex-like_N"/>
</dbReference>
<evidence type="ECO:0000313" key="3">
    <source>
        <dbReference type="Proteomes" id="UP001597244"/>
    </source>
</evidence>
<organism evidence="2 3">
    <name type="scientific">Lapidilactobacillus mulanensis</name>
    <dbReference type="NCBI Taxonomy" id="2485999"/>
    <lineage>
        <taxon>Bacteria</taxon>
        <taxon>Bacillati</taxon>
        <taxon>Bacillota</taxon>
        <taxon>Bacilli</taxon>
        <taxon>Lactobacillales</taxon>
        <taxon>Lactobacillaceae</taxon>
        <taxon>Lapidilactobacillus</taxon>
    </lineage>
</organism>
<dbReference type="PANTHER" id="PTHR10724:SF10">
    <property type="entry name" value="S1 RNA-BINDING DOMAIN-CONTAINING PROTEIN 1"/>
    <property type="match status" value="1"/>
</dbReference>
<dbReference type="Proteomes" id="UP001597244">
    <property type="component" value="Unassembled WGS sequence"/>
</dbReference>
<keyword evidence="3" id="KW-1185">Reference proteome</keyword>
<dbReference type="RefSeq" id="WP_125578695.1">
    <property type="nucleotide sequence ID" value="NZ_JBHTOF010000082.1"/>
</dbReference>
<dbReference type="InterPro" id="IPR041692">
    <property type="entry name" value="HHH_9"/>
</dbReference>
<name>A0ABW4DM99_9LACO</name>
<dbReference type="SUPFAM" id="SSF53098">
    <property type="entry name" value="Ribonuclease H-like"/>
    <property type="match status" value="1"/>
</dbReference>
<reference evidence="3" key="1">
    <citation type="journal article" date="2019" name="Int. J. Syst. Evol. Microbiol.">
        <title>The Global Catalogue of Microorganisms (GCM) 10K type strain sequencing project: providing services to taxonomists for standard genome sequencing and annotation.</title>
        <authorList>
            <consortium name="The Broad Institute Genomics Platform"/>
            <consortium name="The Broad Institute Genome Sequencing Center for Infectious Disease"/>
            <person name="Wu L."/>
            <person name="Ma J."/>
        </authorList>
    </citation>
    <scope>NUCLEOTIDE SEQUENCE [LARGE SCALE GENOMIC DNA]</scope>
    <source>
        <strain evidence="3">CCM 8951</strain>
    </source>
</reference>
<protein>
    <submittedName>
        <fullName evidence="2">Tex family protein</fullName>
    </submittedName>
</protein>
<dbReference type="InterPro" id="IPR023319">
    <property type="entry name" value="Tex-like_HTH_dom_sf"/>
</dbReference>
<dbReference type="InterPro" id="IPR003029">
    <property type="entry name" value="S1_domain"/>
</dbReference>
<dbReference type="Gene3D" id="2.40.50.140">
    <property type="entry name" value="Nucleic acid-binding proteins"/>
    <property type="match status" value="1"/>
</dbReference>
<dbReference type="InterPro" id="IPR037027">
    <property type="entry name" value="YqgF/RNaseH-like_dom_sf"/>
</dbReference>
<dbReference type="InterPro" id="IPR032639">
    <property type="entry name" value="Tex_YqgF"/>
</dbReference>
<dbReference type="Pfam" id="PF17674">
    <property type="entry name" value="HHH_9"/>
    <property type="match status" value="1"/>
</dbReference>
<dbReference type="InterPro" id="IPR044146">
    <property type="entry name" value="S1_Tex"/>
</dbReference>
<comment type="caution">
    <text evidence="2">The sequence shown here is derived from an EMBL/GenBank/DDBJ whole genome shotgun (WGS) entry which is preliminary data.</text>
</comment>
<dbReference type="Pfam" id="PF16921">
    <property type="entry name" value="Tex_YqgF"/>
    <property type="match status" value="1"/>
</dbReference>
<dbReference type="InterPro" id="IPR012337">
    <property type="entry name" value="RNaseH-like_sf"/>
</dbReference>